<evidence type="ECO:0000256" key="1">
    <source>
        <dbReference type="SAM" id="MobiDB-lite"/>
    </source>
</evidence>
<dbReference type="PANTHER" id="PTHR11122:SF13">
    <property type="entry name" value="GLUCOSE-6-PHOSPHATE 1-EPIMERASE"/>
    <property type="match status" value="1"/>
</dbReference>
<dbReference type="Pfam" id="PF01263">
    <property type="entry name" value="Aldose_epim"/>
    <property type="match status" value="1"/>
</dbReference>
<feature type="compositionally biased region" description="Polar residues" evidence="1">
    <location>
        <begin position="193"/>
        <end position="207"/>
    </location>
</feature>
<dbReference type="GO" id="GO:0030246">
    <property type="term" value="F:carbohydrate binding"/>
    <property type="evidence" value="ECO:0007669"/>
    <property type="project" value="InterPro"/>
</dbReference>
<proteinExistence type="predicted"/>
<dbReference type="PANTHER" id="PTHR11122">
    <property type="entry name" value="APOSPORY-ASSOCIATED PROTEIN C-RELATED"/>
    <property type="match status" value="1"/>
</dbReference>
<protein>
    <submittedName>
        <fullName evidence="2">Aldose epimerase</fullName>
    </submittedName>
</protein>
<sequence>MPTTSTQRYQGQDLLRIGNDHSYLLLAPEHGGRLVRWVHHGQDILFWPDDADWSRVAKIRGGNPLLFPFIGRHFVDGEAGKWHDRDGTVYTLPQHGFARHLPFAVTEVSDSAASLTLTSSDATRPGYPYEFEFTVTYRLAPDGLEAVLDTHNTGTQTLPYYAGHHFYFALPHEQRAQSQLSMPPAERMRQNDDGSLTTPQAGNNTYTVDDPRLQDTFHALRAEGSARLTMPSRTIEIALNDEAFTPWYAVISWTERDDSDFYCVEPWLGLPNAIHHSQGLRWIKAGTRERAICRLSVLR</sequence>
<name>A0A482IPQ8_9BURK</name>
<dbReference type="Gene3D" id="2.70.98.10">
    <property type="match status" value="1"/>
</dbReference>
<dbReference type="RefSeq" id="WP_035884766.1">
    <property type="nucleotide sequence ID" value="NZ_CP037900.1"/>
</dbReference>
<dbReference type="Proteomes" id="UP000253772">
    <property type="component" value="Chromosome c1"/>
</dbReference>
<accession>A0A482IPQ8</accession>
<gene>
    <name evidence="2" type="ORF">DDF84_014120</name>
</gene>
<dbReference type="InterPro" id="IPR011013">
    <property type="entry name" value="Gal_mutarotase_sf_dom"/>
</dbReference>
<reference evidence="2 3" key="1">
    <citation type="submission" date="2019-03" db="EMBL/GenBank/DDBJ databases">
        <title>Comparative insights into the high quality Complete genome sequence of highly metal resistant Cupriavidus metallidurans strain BS1 isolated from a gold-copper mine.</title>
        <authorList>
            <person name="Mazhar H.S."/>
            <person name="Rensing C."/>
        </authorList>
    </citation>
    <scope>NUCLEOTIDE SEQUENCE [LARGE SCALE GENOMIC DNA]</scope>
    <source>
        <strain evidence="2 3">BS1</strain>
    </source>
</reference>
<evidence type="ECO:0000313" key="3">
    <source>
        <dbReference type="Proteomes" id="UP000253772"/>
    </source>
</evidence>
<dbReference type="SUPFAM" id="SSF74650">
    <property type="entry name" value="Galactose mutarotase-like"/>
    <property type="match status" value="1"/>
</dbReference>
<dbReference type="GO" id="GO:0005975">
    <property type="term" value="P:carbohydrate metabolic process"/>
    <property type="evidence" value="ECO:0007669"/>
    <property type="project" value="InterPro"/>
</dbReference>
<organism evidence="2 3">
    <name type="scientific">Cupriavidus metallidurans</name>
    <dbReference type="NCBI Taxonomy" id="119219"/>
    <lineage>
        <taxon>Bacteria</taxon>
        <taxon>Pseudomonadati</taxon>
        <taxon>Pseudomonadota</taxon>
        <taxon>Betaproteobacteria</taxon>
        <taxon>Burkholderiales</taxon>
        <taxon>Burkholderiaceae</taxon>
        <taxon>Cupriavidus</taxon>
    </lineage>
</organism>
<feature type="region of interest" description="Disordered" evidence="1">
    <location>
        <begin position="178"/>
        <end position="209"/>
    </location>
</feature>
<dbReference type="GO" id="GO:0016853">
    <property type="term" value="F:isomerase activity"/>
    <property type="evidence" value="ECO:0007669"/>
    <property type="project" value="InterPro"/>
</dbReference>
<dbReference type="OrthoDB" id="9790727at2"/>
<dbReference type="EMBL" id="CP037900">
    <property type="protein sequence ID" value="QBP10808.1"/>
    <property type="molecule type" value="Genomic_DNA"/>
</dbReference>
<dbReference type="AlphaFoldDB" id="A0A482IPQ8"/>
<dbReference type="InterPro" id="IPR008183">
    <property type="entry name" value="Aldose_1/G6P_1-epimerase"/>
</dbReference>
<dbReference type="InterPro" id="IPR014718">
    <property type="entry name" value="GH-type_carb-bd"/>
</dbReference>
<evidence type="ECO:0000313" key="2">
    <source>
        <dbReference type="EMBL" id="QBP10808.1"/>
    </source>
</evidence>